<dbReference type="SFLD" id="SFLDS00003">
    <property type="entry name" value="Haloacid_Dehalogenase"/>
    <property type="match status" value="1"/>
</dbReference>
<keyword evidence="6" id="KW-1185">Reference proteome</keyword>
<dbReference type="Gene3D" id="1.10.150.240">
    <property type="entry name" value="Putative phosphatase, domain 2"/>
    <property type="match status" value="1"/>
</dbReference>
<dbReference type="GO" id="GO:0003824">
    <property type="term" value="F:catalytic activity"/>
    <property type="evidence" value="ECO:0007669"/>
    <property type="project" value="UniProtKB-ARBA"/>
</dbReference>
<evidence type="ECO:0000256" key="2">
    <source>
        <dbReference type="ARBA" id="ARBA00006171"/>
    </source>
</evidence>
<reference evidence="5 6" key="1">
    <citation type="submission" date="2013-08" db="EMBL/GenBank/DDBJ databases">
        <title>draft genome of Halomonas huanghegensis, strain BJGMM-B45T.</title>
        <authorList>
            <person name="Miao C."/>
            <person name="Wan Y."/>
            <person name="Jin W."/>
        </authorList>
    </citation>
    <scope>NUCLEOTIDE SEQUENCE [LARGE SCALE GENOMIC DNA]</scope>
    <source>
        <strain evidence="5 6">BJGMM-B45</strain>
    </source>
</reference>
<dbReference type="STRING" id="1178482.AR456_01345"/>
<evidence type="ECO:0000256" key="4">
    <source>
        <dbReference type="ARBA" id="ARBA00022842"/>
    </source>
</evidence>
<dbReference type="InterPro" id="IPR006439">
    <property type="entry name" value="HAD-SF_hydro_IA"/>
</dbReference>
<dbReference type="InterPro" id="IPR051600">
    <property type="entry name" value="Beta-PGM-like"/>
</dbReference>
<evidence type="ECO:0000256" key="1">
    <source>
        <dbReference type="ARBA" id="ARBA00001946"/>
    </source>
</evidence>
<accession>W1N6G6</accession>
<dbReference type="PATRIC" id="fig|1178482.3.peg.2118"/>
<protein>
    <recommendedName>
        <fullName evidence="7">Haloacid dehalogenase</fullName>
    </recommendedName>
</protein>
<comment type="similarity">
    <text evidence="2">Belongs to the HAD-like hydrolase superfamily. CbbY/CbbZ/Gph/YieH family.</text>
</comment>
<dbReference type="Gene3D" id="3.40.50.1000">
    <property type="entry name" value="HAD superfamily/HAD-like"/>
    <property type="match status" value="1"/>
</dbReference>
<evidence type="ECO:0000313" key="6">
    <source>
        <dbReference type="Proteomes" id="UP000019113"/>
    </source>
</evidence>
<dbReference type="InterPro" id="IPR023214">
    <property type="entry name" value="HAD_sf"/>
</dbReference>
<gene>
    <name evidence="5" type="ORF">BJB45_14735</name>
</gene>
<comment type="cofactor">
    <cofactor evidence="1">
        <name>Mg(2+)</name>
        <dbReference type="ChEBI" id="CHEBI:18420"/>
    </cofactor>
</comment>
<evidence type="ECO:0008006" key="7">
    <source>
        <dbReference type="Google" id="ProtNLM"/>
    </source>
</evidence>
<dbReference type="InterPro" id="IPR023198">
    <property type="entry name" value="PGP-like_dom2"/>
</dbReference>
<dbReference type="PANTHER" id="PTHR46193">
    <property type="entry name" value="6-PHOSPHOGLUCONATE PHOSPHATASE"/>
    <property type="match status" value="1"/>
</dbReference>
<dbReference type="PRINTS" id="PR00413">
    <property type="entry name" value="HADHALOGNASE"/>
</dbReference>
<keyword evidence="4" id="KW-0460">Magnesium</keyword>
<dbReference type="SFLD" id="SFLDG01129">
    <property type="entry name" value="C1.5:_HAD__Beta-PGM__Phosphata"/>
    <property type="match status" value="1"/>
</dbReference>
<evidence type="ECO:0000256" key="3">
    <source>
        <dbReference type="ARBA" id="ARBA00022723"/>
    </source>
</evidence>
<dbReference type="Proteomes" id="UP000019113">
    <property type="component" value="Unassembled WGS sequence"/>
</dbReference>
<sequence length="254" mass="27864">MRSPLHWGSVSANHHYRVEVLMPEITAPLCLLFDSDGTLVDSEILLAEVMGETLPEFGLPFSAQQYMEEFRGVRFLDIVLTIEQRVTPLTDARRSELEALMRQRMEQRMTAELQPIAGIPEALATLRDFPKSVVSNGPLAKIRCAMAATGLAHHFGENLFSAYELQVWKPDPGLYLAAAEAMGYPAERCVVIDDAAVGVQAGLEAGMQVIHLNHFADQESTPDGAIGITHAQQLAELIPQMAEKLSITLSDAIL</sequence>
<dbReference type="NCBIfam" id="TIGR01509">
    <property type="entry name" value="HAD-SF-IA-v3"/>
    <property type="match status" value="1"/>
</dbReference>
<dbReference type="PANTHER" id="PTHR46193:SF10">
    <property type="entry name" value="6-PHOSPHOGLUCONATE PHOSPHATASE"/>
    <property type="match status" value="1"/>
</dbReference>
<dbReference type="SUPFAM" id="SSF56784">
    <property type="entry name" value="HAD-like"/>
    <property type="match status" value="1"/>
</dbReference>
<dbReference type="GO" id="GO:0046872">
    <property type="term" value="F:metal ion binding"/>
    <property type="evidence" value="ECO:0007669"/>
    <property type="project" value="UniProtKB-KW"/>
</dbReference>
<name>W1N6G6_9GAMM</name>
<dbReference type="AlphaFoldDB" id="W1N6G6"/>
<dbReference type="EMBL" id="AVBC01000033">
    <property type="protein sequence ID" value="ERL51157.1"/>
    <property type="molecule type" value="Genomic_DNA"/>
</dbReference>
<organism evidence="5 6">
    <name type="scientific">Halomonas huangheensis</name>
    <dbReference type="NCBI Taxonomy" id="1178482"/>
    <lineage>
        <taxon>Bacteria</taxon>
        <taxon>Pseudomonadati</taxon>
        <taxon>Pseudomonadota</taxon>
        <taxon>Gammaproteobacteria</taxon>
        <taxon>Oceanospirillales</taxon>
        <taxon>Halomonadaceae</taxon>
        <taxon>Halomonas</taxon>
    </lineage>
</organism>
<proteinExistence type="inferred from homology"/>
<evidence type="ECO:0000313" key="5">
    <source>
        <dbReference type="EMBL" id="ERL51157.1"/>
    </source>
</evidence>
<dbReference type="eggNOG" id="COG0637">
    <property type="taxonomic scope" value="Bacteria"/>
</dbReference>
<dbReference type="Pfam" id="PF00702">
    <property type="entry name" value="Hydrolase"/>
    <property type="match status" value="1"/>
</dbReference>
<keyword evidence="3" id="KW-0479">Metal-binding</keyword>
<comment type="caution">
    <text evidence="5">The sequence shown here is derived from an EMBL/GenBank/DDBJ whole genome shotgun (WGS) entry which is preliminary data.</text>
</comment>
<dbReference type="InterPro" id="IPR036412">
    <property type="entry name" value="HAD-like_sf"/>
</dbReference>